<dbReference type="GO" id="GO:0000466">
    <property type="term" value="P:maturation of 5.8S rRNA from tricistronic rRNA transcript (SSU-rRNA, 5.8S rRNA, LSU-rRNA)"/>
    <property type="evidence" value="ECO:0007669"/>
    <property type="project" value="UniProtKB-UniRule"/>
</dbReference>
<dbReference type="InterPro" id="IPR012972">
    <property type="entry name" value="NLE"/>
</dbReference>
<dbReference type="PANTHER" id="PTHR19855:SF11">
    <property type="entry name" value="RIBOSOME BIOGENESIS PROTEIN WDR12"/>
    <property type="match status" value="1"/>
</dbReference>
<comment type="similarity">
    <text evidence="6">Belongs to the WD repeat WDR12/YTM1 family.</text>
</comment>
<dbReference type="EMBL" id="FN649753">
    <property type="protein sequence ID" value="CBN79371.1"/>
    <property type="molecule type" value="Genomic_DNA"/>
</dbReference>
<dbReference type="eggNOG" id="KOG0313">
    <property type="taxonomic scope" value="Eukaryota"/>
</dbReference>
<dbReference type="InterPro" id="IPR020472">
    <property type="entry name" value="WD40_PAC1"/>
</dbReference>
<dbReference type="InterPro" id="IPR036322">
    <property type="entry name" value="WD40_repeat_dom_sf"/>
</dbReference>
<dbReference type="SUPFAM" id="SSF50978">
    <property type="entry name" value="WD40 repeat-like"/>
    <property type="match status" value="1"/>
</dbReference>
<name>D8LI35_ECTSI</name>
<dbReference type="GO" id="GO:0005730">
    <property type="term" value="C:nucleolus"/>
    <property type="evidence" value="ECO:0007669"/>
    <property type="project" value="UniProtKB-SubCell"/>
</dbReference>
<reference evidence="9 10" key="1">
    <citation type="journal article" date="2010" name="Nature">
        <title>The Ectocarpus genome and the independent evolution of multicellularity in brown algae.</title>
        <authorList>
            <person name="Cock J.M."/>
            <person name="Sterck L."/>
            <person name="Rouze P."/>
            <person name="Scornet D."/>
            <person name="Allen A.E."/>
            <person name="Amoutzias G."/>
            <person name="Anthouard V."/>
            <person name="Artiguenave F."/>
            <person name="Aury J.M."/>
            <person name="Badger J.H."/>
            <person name="Beszteri B."/>
            <person name="Billiau K."/>
            <person name="Bonnet E."/>
            <person name="Bothwell J.H."/>
            <person name="Bowler C."/>
            <person name="Boyen C."/>
            <person name="Brownlee C."/>
            <person name="Carrano C.J."/>
            <person name="Charrier B."/>
            <person name="Cho G.Y."/>
            <person name="Coelho S.M."/>
            <person name="Collen J."/>
            <person name="Corre E."/>
            <person name="Da Silva C."/>
            <person name="Delage L."/>
            <person name="Delaroque N."/>
            <person name="Dittami S.M."/>
            <person name="Doulbeau S."/>
            <person name="Elias M."/>
            <person name="Farnham G."/>
            <person name="Gachon C.M."/>
            <person name="Gschloessl B."/>
            <person name="Heesch S."/>
            <person name="Jabbari K."/>
            <person name="Jubin C."/>
            <person name="Kawai H."/>
            <person name="Kimura K."/>
            <person name="Kloareg B."/>
            <person name="Kupper F.C."/>
            <person name="Lang D."/>
            <person name="Le Bail A."/>
            <person name="Leblanc C."/>
            <person name="Lerouge P."/>
            <person name="Lohr M."/>
            <person name="Lopez P.J."/>
            <person name="Martens C."/>
            <person name="Maumus F."/>
            <person name="Michel G."/>
            <person name="Miranda-Saavedra D."/>
            <person name="Morales J."/>
            <person name="Moreau H."/>
            <person name="Motomura T."/>
            <person name="Nagasato C."/>
            <person name="Napoli C.A."/>
            <person name="Nelson D.R."/>
            <person name="Nyvall-Collen P."/>
            <person name="Peters A.F."/>
            <person name="Pommier C."/>
            <person name="Potin P."/>
            <person name="Poulain J."/>
            <person name="Quesneville H."/>
            <person name="Read B."/>
            <person name="Rensing S.A."/>
            <person name="Ritter A."/>
            <person name="Rousvoal S."/>
            <person name="Samanta M."/>
            <person name="Samson G."/>
            <person name="Schroeder D.C."/>
            <person name="Segurens B."/>
            <person name="Strittmatter M."/>
            <person name="Tonon T."/>
            <person name="Tregear J.W."/>
            <person name="Valentin K."/>
            <person name="von Dassow P."/>
            <person name="Yamagishi T."/>
            <person name="Van de Peer Y."/>
            <person name="Wincker P."/>
        </authorList>
    </citation>
    <scope>NUCLEOTIDE SEQUENCE [LARGE SCALE GENOMIC DNA]</scope>
    <source>
        <strain evidence="10">Ec32 / CCAP1310/4</strain>
    </source>
</reference>
<feature type="repeat" description="WD" evidence="7">
    <location>
        <begin position="347"/>
        <end position="381"/>
    </location>
</feature>
<sequence length="465" mass="48539">MDFGEPSDDEADAGKVRVKFVTKVPSIRVTETPVAVPESLQRYGLSEVVNHLLGRDPPTPFDMLVMGRFLRSSLRSVMQRHALSGEAVLEVEYLPALRQPTEAEHADQPDWVSAVAGAGAGLETFVTGCYDGCLRVYGPGCKVTSLEKAHQAPVTALCAVPSLAGGRPGGAHAAGFLSGSKDMTARLWRRAGSGGNSSLEAAAILRGHANSISAAHAAASGSGDSGGAPRAYTGDWSGHVCLWDVACLEGGHADGDDAQGTKRRKTDTGAAAAAAAAVTELTPLASFRAHAQAVTGLAGPGGVGRPQTAAVVVPSSTLYSASLDRAVKTWDAERQDCLHTLNAPKAVTCLGCSDSGRMLATGHPDARVRIWDTRTQGETLTRASLSSHKQWVTGVKWAPGSETMVLSCSHDGSVKLWDIRSTLPLHSAQAHRGKALCCGWQDGKIVSGGEDGAVKTYVVPERNHD</sequence>
<evidence type="ECO:0000313" key="10">
    <source>
        <dbReference type="Proteomes" id="UP000002630"/>
    </source>
</evidence>
<evidence type="ECO:0000256" key="5">
    <source>
        <dbReference type="ARBA" id="ARBA00023242"/>
    </source>
</evidence>
<dbReference type="OMA" id="DHKYVEF"/>
<dbReference type="InParanoid" id="D8LI35"/>
<dbReference type="GO" id="GO:0005654">
    <property type="term" value="C:nucleoplasm"/>
    <property type="evidence" value="ECO:0007669"/>
    <property type="project" value="UniProtKB-SubCell"/>
</dbReference>
<dbReference type="GO" id="GO:0030687">
    <property type="term" value="C:preribosome, large subunit precursor"/>
    <property type="evidence" value="ECO:0007669"/>
    <property type="project" value="UniProtKB-UniRule"/>
</dbReference>
<keyword evidence="4" id="KW-0677">Repeat</keyword>
<dbReference type="InterPro" id="IPR015943">
    <property type="entry name" value="WD40/YVTN_repeat-like_dom_sf"/>
</dbReference>
<dbReference type="PANTHER" id="PTHR19855">
    <property type="entry name" value="WD40 REPEAT PROTEIN 12, 37"/>
    <property type="match status" value="1"/>
</dbReference>
<organism evidence="9 10">
    <name type="scientific">Ectocarpus siliculosus</name>
    <name type="common">Brown alga</name>
    <name type="synonym">Conferva siliculosa</name>
    <dbReference type="NCBI Taxonomy" id="2880"/>
    <lineage>
        <taxon>Eukaryota</taxon>
        <taxon>Sar</taxon>
        <taxon>Stramenopiles</taxon>
        <taxon>Ochrophyta</taxon>
        <taxon>PX clade</taxon>
        <taxon>Phaeophyceae</taxon>
        <taxon>Ectocarpales</taxon>
        <taxon>Ectocarpaceae</taxon>
        <taxon>Ectocarpus</taxon>
    </lineage>
</organism>
<dbReference type="PRINTS" id="PR00320">
    <property type="entry name" value="GPROTEINBRPT"/>
</dbReference>
<evidence type="ECO:0000259" key="8">
    <source>
        <dbReference type="Pfam" id="PF08154"/>
    </source>
</evidence>
<dbReference type="PROSITE" id="PS50294">
    <property type="entry name" value="WD_REPEATS_REGION"/>
    <property type="match status" value="1"/>
</dbReference>
<gene>
    <name evidence="9" type="ORF">Esi_0201_0039</name>
</gene>
<evidence type="ECO:0000256" key="2">
    <source>
        <dbReference type="ARBA" id="ARBA00022552"/>
    </source>
</evidence>
<dbReference type="Pfam" id="PF00400">
    <property type="entry name" value="WD40"/>
    <property type="match status" value="3"/>
</dbReference>
<protein>
    <recommendedName>
        <fullName evidence="6">Ribosome biogenesis protein WDR12 homolog</fullName>
    </recommendedName>
</protein>
<dbReference type="InterPro" id="IPR019775">
    <property type="entry name" value="WD40_repeat_CS"/>
</dbReference>
<evidence type="ECO:0000256" key="4">
    <source>
        <dbReference type="ARBA" id="ARBA00022737"/>
    </source>
</evidence>
<dbReference type="EMBL" id="FN648378">
    <property type="protein sequence ID" value="CBN79371.1"/>
    <property type="molecule type" value="Genomic_DNA"/>
</dbReference>
<proteinExistence type="inferred from homology"/>
<keyword evidence="2 6" id="KW-0698">rRNA processing</keyword>
<comment type="subcellular location">
    <subcellularLocation>
        <location evidence="6">Nucleus</location>
        <location evidence="6">Nucleolus</location>
    </subcellularLocation>
    <subcellularLocation>
        <location evidence="6">Nucleus</location>
        <location evidence="6">Nucleoplasm</location>
    </subcellularLocation>
</comment>
<dbReference type="Gene3D" id="2.130.10.10">
    <property type="entry name" value="YVTN repeat-like/Quinoprotein amine dehydrogenase"/>
    <property type="match status" value="1"/>
</dbReference>
<evidence type="ECO:0000256" key="6">
    <source>
        <dbReference type="HAMAP-Rule" id="MF_03029"/>
    </source>
</evidence>
<dbReference type="PROSITE" id="PS00678">
    <property type="entry name" value="WD_REPEATS_1"/>
    <property type="match status" value="2"/>
</dbReference>
<dbReference type="Proteomes" id="UP000002630">
    <property type="component" value="Linkage Group LG28"/>
</dbReference>
<accession>D8LI35</accession>
<dbReference type="SMART" id="SM00320">
    <property type="entry name" value="WD40"/>
    <property type="match status" value="7"/>
</dbReference>
<evidence type="ECO:0000256" key="7">
    <source>
        <dbReference type="PROSITE-ProRule" id="PRU00221"/>
    </source>
</evidence>
<comment type="function">
    <text evidence="6">Required for maturation of ribosomal RNAs and formation of the large ribosomal subunit.</text>
</comment>
<dbReference type="InterPro" id="IPR001680">
    <property type="entry name" value="WD40_rpt"/>
</dbReference>
<keyword evidence="5 6" id="KW-0539">Nucleus</keyword>
<keyword evidence="10" id="KW-1185">Reference proteome</keyword>
<dbReference type="GO" id="GO:0000463">
    <property type="term" value="P:maturation of LSU-rRNA from tricistronic rRNA transcript (SSU-rRNA, 5.8S rRNA, LSU-rRNA)"/>
    <property type="evidence" value="ECO:0007669"/>
    <property type="project" value="UniProtKB-UniRule"/>
</dbReference>
<dbReference type="STRING" id="2880.D8LI35"/>
<evidence type="ECO:0000313" key="9">
    <source>
        <dbReference type="EMBL" id="CBN79371.1"/>
    </source>
</evidence>
<keyword evidence="3 7" id="KW-0853">WD repeat</keyword>
<feature type="repeat" description="WD" evidence="7">
    <location>
        <begin position="385"/>
        <end position="427"/>
    </location>
</feature>
<dbReference type="InterPro" id="IPR028599">
    <property type="entry name" value="WDR12/Ytm1"/>
</dbReference>
<feature type="domain" description="NLE" evidence="8">
    <location>
        <begin position="16"/>
        <end position="77"/>
    </location>
</feature>
<evidence type="ECO:0000256" key="3">
    <source>
        <dbReference type="ARBA" id="ARBA00022574"/>
    </source>
</evidence>
<evidence type="ECO:0000256" key="1">
    <source>
        <dbReference type="ARBA" id="ARBA00022517"/>
    </source>
</evidence>
<dbReference type="OrthoDB" id="10251381at2759"/>
<dbReference type="GO" id="GO:0043021">
    <property type="term" value="F:ribonucleoprotein complex binding"/>
    <property type="evidence" value="ECO:0007669"/>
    <property type="project" value="UniProtKB-UniRule"/>
</dbReference>
<dbReference type="Pfam" id="PF08154">
    <property type="entry name" value="NLE"/>
    <property type="match status" value="1"/>
</dbReference>
<dbReference type="HAMAP" id="MF_03029">
    <property type="entry name" value="WDR12"/>
    <property type="match status" value="1"/>
</dbReference>
<dbReference type="PROSITE" id="PS50082">
    <property type="entry name" value="WD_REPEATS_2"/>
    <property type="match status" value="2"/>
</dbReference>
<keyword evidence="1 6" id="KW-0690">Ribosome biogenesis</keyword>
<dbReference type="AlphaFoldDB" id="D8LI35"/>